<accession>A0A1B4G2B8</accession>
<sequence>MSSNFTVVYDACVLYPAPLRDLLMHFALTDLYRARWTDMIHDEWTRNLLAKRTDLKPEAIQRTRELMDMHVRDAKVENYEHLIEVIELPDPDDRHVVAAAMHAGAELIVTMNIKDFPKERVAKYNVSAQHPDDFIVDLWDLNKHKVMEAVARHRKSMKNPPKSVEDYLETMANQGLVQTVDALRPYAPWAI</sequence>
<evidence type="ECO:0000259" key="2">
    <source>
        <dbReference type="Pfam" id="PF26343"/>
    </source>
</evidence>
<dbReference type="Proteomes" id="UP000067711">
    <property type="component" value="Chromosome 1"/>
</dbReference>
<dbReference type="EMBL" id="CP013389">
    <property type="protein sequence ID" value="AOJ10079.1"/>
    <property type="molecule type" value="Genomic_DNA"/>
</dbReference>
<dbReference type="AlphaFoldDB" id="A0A1B4G2B8"/>
<evidence type="ECO:0000259" key="1">
    <source>
        <dbReference type="Pfam" id="PF13470"/>
    </source>
</evidence>
<name>A0A1B4G2B8_9BURK</name>
<evidence type="ECO:0000313" key="4">
    <source>
        <dbReference type="Proteomes" id="UP000067711"/>
    </source>
</evidence>
<feature type="domain" description="PIN" evidence="1">
    <location>
        <begin position="7"/>
        <end position="114"/>
    </location>
</feature>
<dbReference type="SUPFAM" id="SSF88723">
    <property type="entry name" value="PIN domain-like"/>
    <property type="match status" value="1"/>
</dbReference>
<organism evidence="3 4">
    <name type="scientific">Burkholderia mayonis</name>
    <dbReference type="NCBI Taxonomy" id="1385591"/>
    <lineage>
        <taxon>Bacteria</taxon>
        <taxon>Pseudomonadati</taxon>
        <taxon>Pseudomonadota</taxon>
        <taxon>Betaproteobacteria</taxon>
        <taxon>Burkholderiales</taxon>
        <taxon>Burkholderiaceae</taxon>
        <taxon>Burkholderia</taxon>
        <taxon>pseudomallei group</taxon>
    </lineage>
</organism>
<gene>
    <name evidence="3" type="ORF">WS71_22825</name>
</gene>
<dbReference type="InterPro" id="IPR058652">
    <property type="entry name" value="VapC50_C"/>
</dbReference>
<dbReference type="InterPro" id="IPR002716">
    <property type="entry name" value="PIN_dom"/>
</dbReference>
<reference evidence="3 4" key="1">
    <citation type="submission" date="2015-12" db="EMBL/GenBank/DDBJ databases">
        <title>Diversity of Burkholderia near neighbor genomes.</title>
        <authorList>
            <person name="Sahl J."/>
            <person name="Wagner D."/>
            <person name="Keim P."/>
        </authorList>
    </citation>
    <scope>NUCLEOTIDE SEQUENCE [LARGE SCALE GENOMIC DNA]</scope>
    <source>
        <strain evidence="3 4">BDU8</strain>
    </source>
</reference>
<dbReference type="Pfam" id="PF13470">
    <property type="entry name" value="PIN_3"/>
    <property type="match status" value="1"/>
</dbReference>
<dbReference type="RefSeq" id="WP_066492564.1">
    <property type="nucleotide sequence ID" value="NZ_CP013389.1"/>
</dbReference>
<evidence type="ECO:0000313" key="3">
    <source>
        <dbReference type="EMBL" id="AOJ10079.1"/>
    </source>
</evidence>
<proteinExistence type="predicted"/>
<dbReference type="Pfam" id="PF26343">
    <property type="entry name" value="VapC50_C"/>
    <property type="match status" value="1"/>
</dbReference>
<feature type="domain" description="VapC50 C-terminal" evidence="2">
    <location>
        <begin position="131"/>
        <end position="185"/>
    </location>
</feature>
<dbReference type="InterPro" id="IPR029060">
    <property type="entry name" value="PIN-like_dom_sf"/>
</dbReference>
<protein>
    <submittedName>
        <fullName evidence="3">Uncharacterized protein</fullName>
    </submittedName>
</protein>